<accession>A0A918AGV6</accession>
<sequence length="542" mass="55569">MPTGTSQAPSGSSAPETPKSADKADVSISATVVGGPYLVGEQVPVDVVITNRGGADATAVKASAYSTSGSSFSVQPDQWGDLATWPGPGITLPAGQRRVLTVRGEVRNWDGVAAVRFAVHSAEDNGWDGNNYADLVLPLRDPGSATDSVAGVVYGDGNGNGAPDAGEALAGVPVRLAMWSENRTATTDAEGRFRFDGLPARVYHLTISDAPGGWVVDGASYAAVRADGNGSAANLVYRARRPLTDQLSASMRFTRDTYHVGDRARVEVTLTNGGPADVTGVKTFCDRSGGEGPELREVDLGELSWDAPGVTVPAGGSRTFTISGSVSEESGEYGGVAYGCDFGPQEFPEGHPAAYAVARVAAPPADTYLVIYHDRDGDWTAADDERVRDVPVGLVDAQSGALVAKARTDGTGRVDFRGVQAGPYRVKVYGPWRLTHPETITFVGSCRNCTGLHLTAVPGPEVPEEDVSSEVPADVPAAAPTGAPNSTTAAPAGRAEADGGGTSTGEGLARTGASVLGLGALGALVLVAGTAALVLGRRRARG</sequence>
<feature type="transmembrane region" description="Helical" evidence="5">
    <location>
        <begin position="515"/>
        <end position="536"/>
    </location>
</feature>
<dbReference type="InterPro" id="IPR013783">
    <property type="entry name" value="Ig-like_fold"/>
</dbReference>
<reference evidence="7" key="2">
    <citation type="submission" date="2020-09" db="EMBL/GenBank/DDBJ databases">
        <authorList>
            <person name="Sun Q."/>
            <person name="Ohkuma M."/>
        </authorList>
    </citation>
    <scope>NUCLEOTIDE SEQUENCE</scope>
    <source>
        <strain evidence="7">JCM 3313</strain>
    </source>
</reference>
<protein>
    <recommendedName>
        <fullName evidence="6">SD-repeat containing protein B domain-containing protein</fullName>
    </recommendedName>
</protein>
<dbReference type="SUPFAM" id="SSF117074">
    <property type="entry name" value="Hypothetical protein PA1324"/>
    <property type="match status" value="2"/>
</dbReference>
<dbReference type="Proteomes" id="UP000639606">
    <property type="component" value="Unassembled WGS sequence"/>
</dbReference>
<comment type="subcellular location">
    <subcellularLocation>
        <location evidence="1">Secreted</location>
    </subcellularLocation>
</comment>
<dbReference type="GO" id="GO:0005576">
    <property type="term" value="C:extracellular region"/>
    <property type="evidence" value="ECO:0007669"/>
    <property type="project" value="UniProtKB-SubCell"/>
</dbReference>
<dbReference type="EMBL" id="BMRG01000001">
    <property type="protein sequence ID" value="GGP37816.1"/>
    <property type="molecule type" value="Genomic_DNA"/>
</dbReference>
<feature type="domain" description="SD-repeat containing protein B" evidence="6">
    <location>
        <begin position="150"/>
        <end position="220"/>
    </location>
</feature>
<keyword evidence="3" id="KW-0732">Signal</keyword>
<organism evidence="7 8">
    <name type="scientific">Saccharothrix coeruleofusca</name>
    <dbReference type="NCBI Taxonomy" id="33919"/>
    <lineage>
        <taxon>Bacteria</taxon>
        <taxon>Bacillati</taxon>
        <taxon>Actinomycetota</taxon>
        <taxon>Actinomycetes</taxon>
        <taxon>Pseudonocardiales</taxon>
        <taxon>Pseudonocardiaceae</taxon>
        <taxon>Saccharothrix</taxon>
    </lineage>
</organism>
<evidence type="ECO:0000256" key="1">
    <source>
        <dbReference type="ARBA" id="ARBA00004613"/>
    </source>
</evidence>
<gene>
    <name evidence="7" type="ORF">GCM10010185_06480</name>
</gene>
<dbReference type="GO" id="GO:0005975">
    <property type="term" value="P:carbohydrate metabolic process"/>
    <property type="evidence" value="ECO:0007669"/>
    <property type="project" value="UniProtKB-ARBA"/>
</dbReference>
<dbReference type="Gene3D" id="2.60.40.10">
    <property type="entry name" value="Immunoglobulins"/>
    <property type="match status" value="3"/>
</dbReference>
<proteinExistence type="predicted"/>
<dbReference type="InterPro" id="IPR033764">
    <property type="entry name" value="Sdr_B"/>
</dbReference>
<keyword evidence="5" id="KW-0812">Transmembrane</keyword>
<evidence type="ECO:0000256" key="3">
    <source>
        <dbReference type="ARBA" id="ARBA00022729"/>
    </source>
</evidence>
<evidence type="ECO:0000256" key="4">
    <source>
        <dbReference type="SAM" id="MobiDB-lite"/>
    </source>
</evidence>
<dbReference type="AlphaFoldDB" id="A0A918AGV6"/>
<feature type="compositionally biased region" description="Polar residues" evidence="4">
    <location>
        <begin position="1"/>
        <end position="15"/>
    </location>
</feature>
<evidence type="ECO:0000313" key="7">
    <source>
        <dbReference type="EMBL" id="GGP37816.1"/>
    </source>
</evidence>
<evidence type="ECO:0000313" key="8">
    <source>
        <dbReference type="Proteomes" id="UP000639606"/>
    </source>
</evidence>
<comment type="caution">
    <text evidence="7">The sequence shown here is derived from an EMBL/GenBank/DDBJ whole genome shotgun (WGS) entry which is preliminary data.</text>
</comment>
<keyword evidence="8" id="KW-1185">Reference proteome</keyword>
<dbReference type="Pfam" id="PF17210">
    <property type="entry name" value="SdrD_B"/>
    <property type="match status" value="1"/>
</dbReference>
<feature type="region of interest" description="Disordered" evidence="4">
    <location>
        <begin position="460"/>
        <end position="506"/>
    </location>
</feature>
<evidence type="ECO:0000256" key="5">
    <source>
        <dbReference type="SAM" id="Phobius"/>
    </source>
</evidence>
<keyword evidence="5" id="KW-0472">Membrane</keyword>
<name>A0A918AGV6_9PSEU</name>
<evidence type="ECO:0000259" key="6">
    <source>
        <dbReference type="Pfam" id="PF17210"/>
    </source>
</evidence>
<evidence type="ECO:0000256" key="2">
    <source>
        <dbReference type="ARBA" id="ARBA00022525"/>
    </source>
</evidence>
<keyword evidence="5" id="KW-1133">Transmembrane helix</keyword>
<reference evidence="7" key="1">
    <citation type="journal article" date="2014" name="Int. J. Syst. Evol. Microbiol.">
        <title>Complete genome sequence of Corynebacterium casei LMG S-19264T (=DSM 44701T), isolated from a smear-ripened cheese.</title>
        <authorList>
            <consortium name="US DOE Joint Genome Institute (JGI-PGF)"/>
            <person name="Walter F."/>
            <person name="Albersmeier A."/>
            <person name="Kalinowski J."/>
            <person name="Ruckert C."/>
        </authorList>
    </citation>
    <scope>NUCLEOTIDE SEQUENCE</scope>
    <source>
        <strain evidence="7">JCM 3313</strain>
    </source>
</reference>
<feature type="region of interest" description="Disordered" evidence="4">
    <location>
        <begin position="1"/>
        <end position="23"/>
    </location>
</feature>
<keyword evidence="2" id="KW-0964">Secreted</keyword>